<dbReference type="InterPro" id="IPR021949">
    <property type="entry name" value="DUF3566_TM"/>
</dbReference>
<gene>
    <name evidence="3" type="ORF">CMASS_00070</name>
</gene>
<protein>
    <recommendedName>
        <fullName evidence="2">DUF3566 domain-containing protein</fullName>
    </recommendedName>
</protein>
<dbReference type="RefSeq" id="WP_022863380.1">
    <property type="nucleotide sequence ID" value="NZ_ATVG01000009.1"/>
</dbReference>
<keyword evidence="1" id="KW-1133">Transmembrane helix</keyword>
<evidence type="ECO:0000259" key="2">
    <source>
        <dbReference type="Pfam" id="PF12089"/>
    </source>
</evidence>
<feature type="transmembrane region" description="Helical" evidence="1">
    <location>
        <begin position="21"/>
        <end position="48"/>
    </location>
</feature>
<evidence type="ECO:0000313" key="4">
    <source>
        <dbReference type="Proteomes" id="UP001220064"/>
    </source>
</evidence>
<evidence type="ECO:0000256" key="1">
    <source>
        <dbReference type="SAM" id="Phobius"/>
    </source>
</evidence>
<proteinExistence type="predicted"/>
<keyword evidence="1" id="KW-0812">Transmembrane</keyword>
<name>A0ABY7U494_9CORY</name>
<dbReference type="Pfam" id="PF12089">
    <property type="entry name" value="DUF3566"/>
    <property type="match status" value="1"/>
</dbReference>
<organism evidence="3 4">
    <name type="scientific">Corynebacterium massiliense DSM 45435</name>
    <dbReference type="NCBI Taxonomy" id="1121364"/>
    <lineage>
        <taxon>Bacteria</taxon>
        <taxon>Bacillati</taxon>
        <taxon>Actinomycetota</taxon>
        <taxon>Actinomycetes</taxon>
        <taxon>Mycobacteriales</taxon>
        <taxon>Corynebacteriaceae</taxon>
        <taxon>Corynebacterium</taxon>
    </lineage>
</organism>
<keyword evidence="1" id="KW-0472">Membrane</keyword>
<dbReference type="Proteomes" id="UP001220064">
    <property type="component" value="Chromosome"/>
</dbReference>
<sequence>MARREVEIKHIRPTSAFRMGLAMSVVGLVAWLLAVTLLYLGMQVAGVWESLNNLIGDVGGTQLVSYGVVISIAALLGAVTAILCTILAPLIAVVYNACVNLFGGLSVQMEDA</sequence>
<reference evidence="3 4" key="1">
    <citation type="submission" date="2020-10" db="EMBL/GenBank/DDBJ databases">
        <title>Complete genome sequence of Corynebacterium massiliense DSM 45435, type strain of Corynebacterium massiliense.</title>
        <authorList>
            <person name="Busche T."/>
            <person name="Kalinowski J."/>
            <person name="Ruckert C."/>
        </authorList>
    </citation>
    <scope>NUCLEOTIDE SEQUENCE [LARGE SCALE GENOMIC DNA]</scope>
    <source>
        <strain evidence="3 4">DSM 45435</strain>
    </source>
</reference>
<dbReference type="EMBL" id="CP063189">
    <property type="protein sequence ID" value="WCZ31489.1"/>
    <property type="molecule type" value="Genomic_DNA"/>
</dbReference>
<accession>A0ABY7U494</accession>
<keyword evidence="4" id="KW-1185">Reference proteome</keyword>
<feature type="transmembrane region" description="Helical" evidence="1">
    <location>
        <begin position="68"/>
        <end position="95"/>
    </location>
</feature>
<feature type="domain" description="DUF3566" evidence="2">
    <location>
        <begin position="3"/>
        <end position="111"/>
    </location>
</feature>
<evidence type="ECO:0000313" key="3">
    <source>
        <dbReference type="EMBL" id="WCZ31489.1"/>
    </source>
</evidence>